<feature type="binding site" evidence="15">
    <location>
        <position position="146"/>
    </location>
    <ligand>
        <name>S-adenosyl-L-methionine</name>
        <dbReference type="ChEBI" id="CHEBI:59789"/>
        <label>1</label>
    </ligand>
</feature>
<feature type="binding site" evidence="15">
    <location>
        <position position="173"/>
    </location>
    <ligand>
        <name>S-adenosyl-L-methionine</name>
        <dbReference type="ChEBI" id="CHEBI:59789"/>
        <label>2</label>
    </ligand>
</feature>
<feature type="binding site" evidence="15">
    <location>
        <position position="210"/>
    </location>
    <ligand>
        <name>S-adenosyl-L-methionine</name>
        <dbReference type="ChEBI" id="CHEBI:59789"/>
        <label>2</label>
    </ligand>
</feature>
<dbReference type="OrthoDB" id="9808022at2"/>
<feature type="binding site" evidence="15">
    <location>
        <position position="111"/>
    </location>
    <ligand>
        <name>S-adenosyl-L-methionine</name>
        <dbReference type="ChEBI" id="CHEBI:59789"/>
        <label>1</label>
    </ligand>
</feature>
<dbReference type="SFLD" id="SFLDG01065">
    <property type="entry name" value="anaerobic_coproporphyrinogen-I"/>
    <property type="match status" value="1"/>
</dbReference>
<reference evidence="18 19" key="1">
    <citation type="journal article" date="2012" name="J. Bacteriol.">
        <title>Genome sequence of an alkane-degrading bacterium, Alcanivorax pacificus type strain W11-5, isolated from deep sea sediment.</title>
        <authorList>
            <person name="Lai Q."/>
            <person name="Shao Z."/>
        </authorList>
    </citation>
    <scope>NUCLEOTIDE SEQUENCE [LARGE SCALE GENOMIC DNA]</scope>
    <source>
        <strain evidence="18 19">W11-5</strain>
    </source>
</reference>
<evidence type="ECO:0000256" key="11">
    <source>
        <dbReference type="ARBA" id="ARBA00023014"/>
    </source>
</evidence>
<comment type="catalytic activity">
    <reaction evidence="13 14">
        <text>coproporphyrinogen III + 2 S-adenosyl-L-methionine = protoporphyrinogen IX + 2 5'-deoxyadenosine + 2 L-methionine + 2 CO2</text>
        <dbReference type="Rhea" id="RHEA:15425"/>
        <dbReference type="ChEBI" id="CHEBI:16526"/>
        <dbReference type="ChEBI" id="CHEBI:17319"/>
        <dbReference type="ChEBI" id="CHEBI:57307"/>
        <dbReference type="ChEBI" id="CHEBI:57309"/>
        <dbReference type="ChEBI" id="CHEBI:57844"/>
        <dbReference type="ChEBI" id="CHEBI:59789"/>
        <dbReference type="EC" id="1.3.98.3"/>
    </reaction>
</comment>
<evidence type="ECO:0000256" key="3">
    <source>
        <dbReference type="ARBA" id="ARBA00005493"/>
    </source>
</evidence>
<dbReference type="GO" id="GO:0006782">
    <property type="term" value="P:protoporphyrinogen IX biosynthetic process"/>
    <property type="evidence" value="ECO:0007669"/>
    <property type="project" value="UniProtKB-UniPathway"/>
</dbReference>
<comment type="similarity">
    <text evidence="3 14">Belongs to the anaerobic coproporphyrinogen-III oxidase family.</text>
</comment>
<evidence type="ECO:0000256" key="14">
    <source>
        <dbReference type="PIRNR" id="PIRNR000167"/>
    </source>
</evidence>
<feature type="binding site" evidence="16">
    <location>
        <position position="64"/>
    </location>
    <ligand>
        <name>[4Fe-4S] cluster</name>
        <dbReference type="ChEBI" id="CHEBI:49883"/>
        <note>4Fe-4S-S-AdoMet</note>
    </ligand>
</feature>
<dbReference type="InterPro" id="IPR010723">
    <property type="entry name" value="HemN_C"/>
</dbReference>
<dbReference type="STRING" id="391936.S7S_09235"/>
<gene>
    <name evidence="18" type="ORF">S7S_09235</name>
</gene>
<evidence type="ECO:0000256" key="5">
    <source>
        <dbReference type="ARBA" id="ARBA00022485"/>
    </source>
</evidence>
<keyword evidence="8 14" id="KW-0479">Metal-binding</keyword>
<dbReference type="InterPro" id="IPR058240">
    <property type="entry name" value="rSAM_sf"/>
</dbReference>
<dbReference type="GO" id="GO:0051539">
    <property type="term" value="F:4 iron, 4 sulfur cluster binding"/>
    <property type="evidence" value="ECO:0007669"/>
    <property type="project" value="UniProtKB-KW"/>
</dbReference>
<dbReference type="Gene3D" id="1.10.10.920">
    <property type="match status" value="1"/>
</dbReference>
<dbReference type="Gene3D" id="3.30.750.200">
    <property type="match status" value="1"/>
</dbReference>
<comment type="pathway">
    <text evidence="2 14">Porphyrin-containing compound metabolism; protoporphyrin-IX biosynthesis; protoporphyrinogen-IX from coproporphyrinogen-III (AdoMet route): step 1/1.</text>
</comment>
<evidence type="ECO:0000259" key="17">
    <source>
        <dbReference type="PROSITE" id="PS51918"/>
    </source>
</evidence>
<dbReference type="InterPro" id="IPR004558">
    <property type="entry name" value="Coprogen_oxidase_HemN"/>
</dbReference>
<evidence type="ECO:0000256" key="2">
    <source>
        <dbReference type="ARBA" id="ARBA00004785"/>
    </source>
</evidence>
<feature type="domain" description="Radical SAM core" evidence="17">
    <location>
        <begin position="45"/>
        <end position="276"/>
    </location>
</feature>
<name>A0A0B4XM84_9GAMM</name>
<dbReference type="GO" id="GO:0046872">
    <property type="term" value="F:metal ion binding"/>
    <property type="evidence" value="ECO:0007669"/>
    <property type="project" value="UniProtKB-KW"/>
</dbReference>
<keyword evidence="19" id="KW-1185">Reference proteome</keyword>
<dbReference type="InterPro" id="IPR034505">
    <property type="entry name" value="Coproporphyrinogen-III_oxidase"/>
</dbReference>
<dbReference type="RefSeq" id="WP_008737773.1">
    <property type="nucleotide sequence ID" value="NZ_CP004387.1"/>
</dbReference>
<dbReference type="NCBIfam" id="TIGR00538">
    <property type="entry name" value="hemN"/>
    <property type="match status" value="1"/>
</dbReference>
<protein>
    <recommendedName>
        <fullName evidence="14">Coproporphyrinogen-III oxidase</fullName>
        <ecNumber evidence="14">1.3.98.3</ecNumber>
    </recommendedName>
</protein>
<feature type="binding site" evidence="15">
    <location>
        <position position="185"/>
    </location>
    <ligand>
        <name>S-adenosyl-L-methionine</name>
        <dbReference type="ChEBI" id="CHEBI:59789"/>
        <label>2</label>
    </ligand>
</feature>
<keyword evidence="10 14" id="KW-0408">Iron</keyword>
<proteinExistence type="inferred from homology"/>
<feature type="binding site" evidence="15">
    <location>
        <begin position="112"/>
        <end position="113"/>
    </location>
    <ligand>
        <name>S-adenosyl-L-methionine</name>
        <dbReference type="ChEBI" id="CHEBI:59789"/>
        <label>2</label>
    </ligand>
</feature>
<dbReference type="GO" id="GO:0051989">
    <property type="term" value="F:coproporphyrinogen dehydrogenase activity"/>
    <property type="evidence" value="ECO:0007669"/>
    <property type="project" value="UniProtKB-EC"/>
</dbReference>
<feature type="binding site" evidence="15">
    <location>
        <position position="330"/>
    </location>
    <ligand>
        <name>S-adenosyl-L-methionine</name>
        <dbReference type="ChEBI" id="CHEBI:59789"/>
        <label>1</label>
    </ligand>
</feature>
<dbReference type="PANTHER" id="PTHR13932">
    <property type="entry name" value="COPROPORPHYRINIGEN III OXIDASE"/>
    <property type="match status" value="1"/>
</dbReference>
<keyword evidence="5 14" id="KW-0004">4Fe-4S</keyword>
<sequence length="457" mass="51552">MSAWSTDIIQRYGGPGPRYTSYPPAHCFHEEVTHQDYLDALSAGNAERRPLSLYMHLPFCEHVCYYCACNRIVTGDKRLATPYLDTLLAEMAQKSALVDSQRPVVQIHWGGGTPTFLDDGQLTRLMHQTGRHFRLLDNDRGDYGIELDPRTVTRSRISLLRGLGFNRVSIGVQDLDARVQQAVNRVQPYDSVREVVDAARDFGFRSTSVDLIYGLPWQSESSLARTVEQLLALRPDRISLYNYAHLPARFKVQRQISEAALPAPMEKLRMLVRAGDLFADAGYVFIGMDHFALPSDAMAMAQSSGTLHRNFQGYSLYGDADLLGMGISAISQIGALYAQNHRQIDTWQSAVQNDEMPVAQGYVLDRDDQIRRDMIMSLLCHLEVDLAAFDDRWAIQTTHYFADELAALAAFERDGLVRRDGRRLHLTDSGRLAARAVAMCFDRYHSPADTVRFSRII</sequence>
<dbReference type="FunFam" id="1.10.10.920:FF:000001">
    <property type="entry name" value="Coproporphyrinogen-III oxidase"/>
    <property type="match status" value="1"/>
</dbReference>
<evidence type="ECO:0000256" key="13">
    <source>
        <dbReference type="ARBA" id="ARBA00048321"/>
    </source>
</evidence>
<dbReference type="InterPro" id="IPR006638">
    <property type="entry name" value="Elp3/MiaA/NifB-like_rSAM"/>
</dbReference>
<dbReference type="KEGG" id="apac:S7S_09235"/>
<feature type="binding site" evidence="15">
    <location>
        <position position="54"/>
    </location>
    <ligand>
        <name>S-adenosyl-L-methionine</name>
        <dbReference type="ChEBI" id="CHEBI:59789"/>
        <label>1</label>
    </ligand>
</feature>
<comment type="subcellular location">
    <subcellularLocation>
        <location evidence="1 14">Cytoplasm</location>
    </subcellularLocation>
</comment>
<evidence type="ECO:0000256" key="8">
    <source>
        <dbReference type="ARBA" id="ARBA00022723"/>
    </source>
</evidence>
<dbReference type="PIRSF" id="PIRSF000167">
    <property type="entry name" value="HemN"/>
    <property type="match status" value="1"/>
</dbReference>
<keyword evidence="12 14" id="KW-0627">Porphyrin biosynthesis</keyword>
<feature type="binding site" evidence="16">
    <location>
        <position position="60"/>
    </location>
    <ligand>
        <name>[4Fe-4S] cluster</name>
        <dbReference type="ChEBI" id="CHEBI:49883"/>
        <note>4Fe-4S-S-AdoMet</note>
    </ligand>
</feature>
<evidence type="ECO:0000256" key="16">
    <source>
        <dbReference type="PIRSR" id="PIRSR000167-2"/>
    </source>
</evidence>
<dbReference type="SUPFAM" id="SSF102114">
    <property type="entry name" value="Radical SAM enzymes"/>
    <property type="match status" value="1"/>
</dbReference>
<feature type="binding site" evidence="15">
    <location>
        <position position="244"/>
    </location>
    <ligand>
        <name>S-adenosyl-L-methionine</name>
        <dbReference type="ChEBI" id="CHEBI:59789"/>
        <label>2</label>
    </ligand>
</feature>
<keyword evidence="11 14" id="KW-0411">Iron-sulfur</keyword>
<dbReference type="Proteomes" id="UP000006764">
    <property type="component" value="Chromosome"/>
</dbReference>
<dbReference type="Pfam" id="PF04055">
    <property type="entry name" value="Radical_SAM"/>
    <property type="match status" value="1"/>
</dbReference>
<evidence type="ECO:0000256" key="6">
    <source>
        <dbReference type="ARBA" id="ARBA00022490"/>
    </source>
</evidence>
<comment type="subunit">
    <text evidence="4">Monomer.</text>
</comment>
<evidence type="ECO:0000256" key="4">
    <source>
        <dbReference type="ARBA" id="ARBA00011245"/>
    </source>
</evidence>
<dbReference type="AlphaFoldDB" id="A0A0B4XM84"/>
<dbReference type="InterPro" id="IPR007197">
    <property type="entry name" value="rSAM"/>
</dbReference>
<dbReference type="CDD" id="cd01335">
    <property type="entry name" value="Radical_SAM"/>
    <property type="match status" value="1"/>
</dbReference>
<dbReference type="EMBL" id="CP004387">
    <property type="protein sequence ID" value="AJD48261.1"/>
    <property type="molecule type" value="Genomic_DNA"/>
</dbReference>
<keyword evidence="6 14" id="KW-0963">Cytoplasm</keyword>
<evidence type="ECO:0000256" key="9">
    <source>
        <dbReference type="ARBA" id="ARBA00023002"/>
    </source>
</evidence>
<dbReference type="PROSITE" id="PS51918">
    <property type="entry name" value="RADICAL_SAM"/>
    <property type="match status" value="1"/>
</dbReference>
<dbReference type="UniPathway" id="UPA00251">
    <property type="reaction ID" value="UER00323"/>
</dbReference>
<evidence type="ECO:0000256" key="12">
    <source>
        <dbReference type="ARBA" id="ARBA00023244"/>
    </source>
</evidence>
<evidence type="ECO:0000256" key="1">
    <source>
        <dbReference type="ARBA" id="ARBA00004496"/>
    </source>
</evidence>
<accession>A0A0B4XM84</accession>
<evidence type="ECO:0000256" key="7">
    <source>
        <dbReference type="ARBA" id="ARBA00022691"/>
    </source>
</evidence>
<organism evidence="18 19">
    <name type="scientific">Isoalcanivorax pacificus W11-5</name>
    <dbReference type="NCBI Taxonomy" id="391936"/>
    <lineage>
        <taxon>Bacteria</taxon>
        <taxon>Pseudomonadati</taxon>
        <taxon>Pseudomonadota</taxon>
        <taxon>Gammaproteobacteria</taxon>
        <taxon>Oceanospirillales</taxon>
        <taxon>Alcanivoracaceae</taxon>
        <taxon>Isoalcanivorax</taxon>
    </lineage>
</organism>
<dbReference type="PANTHER" id="PTHR13932:SF6">
    <property type="entry name" value="OXYGEN-INDEPENDENT COPROPORPHYRINOGEN III OXIDASE"/>
    <property type="match status" value="1"/>
</dbReference>
<feature type="binding site" evidence="16">
    <location>
        <position position="67"/>
    </location>
    <ligand>
        <name>[4Fe-4S] cluster</name>
        <dbReference type="ChEBI" id="CHEBI:49883"/>
        <note>4Fe-4S-S-AdoMet</note>
    </ligand>
</feature>
<evidence type="ECO:0000313" key="18">
    <source>
        <dbReference type="EMBL" id="AJD48261.1"/>
    </source>
</evidence>
<feature type="binding site" evidence="15">
    <location>
        <begin position="66"/>
        <end position="68"/>
    </location>
    <ligand>
        <name>S-adenosyl-L-methionine</name>
        <dbReference type="ChEBI" id="CHEBI:59789"/>
        <label>2</label>
    </ligand>
</feature>
<dbReference type="SFLD" id="SFLDS00029">
    <property type="entry name" value="Radical_SAM"/>
    <property type="match status" value="1"/>
</dbReference>
<evidence type="ECO:0000313" key="19">
    <source>
        <dbReference type="Proteomes" id="UP000006764"/>
    </source>
</evidence>
<comment type="cofactor">
    <cofactor evidence="14 16">
        <name>[4Fe-4S] cluster</name>
        <dbReference type="ChEBI" id="CHEBI:49883"/>
    </cofactor>
    <text evidence="14 16">Binds 1 [4Fe-4S] cluster. The cluster is coordinated with 3 cysteines and an exchangeable S-adenosyl-L-methionine.</text>
</comment>
<dbReference type="HOGENOM" id="CLU_027579_3_0_6"/>
<dbReference type="SMART" id="SM00729">
    <property type="entry name" value="Elp3"/>
    <property type="match status" value="1"/>
</dbReference>
<keyword evidence="9 14" id="KW-0560">Oxidoreductase</keyword>
<evidence type="ECO:0000256" key="15">
    <source>
        <dbReference type="PIRSR" id="PIRSR000167-1"/>
    </source>
</evidence>
<dbReference type="GO" id="GO:0005737">
    <property type="term" value="C:cytoplasm"/>
    <property type="evidence" value="ECO:0007669"/>
    <property type="project" value="UniProtKB-SubCell"/>
</dbReference>
<evidence type="ECO:0000256" key="10">
    <source>
        <dbReference type="ARBA" id="ARBA00023004"/>
    </source>
</evidence>
<dbReference type="EC" id="1.3.98.3" evidence="14"/>
<keyword evidence="7 14" id="KW-0949">S-adenosyl-L-methionine</keyword>
<dbReference type="GO" id="GO:0004109">
    <property type="term" value="F:coproporphyrinogen oxidase activity"/>
    <property type="evidence" value="ECO:0007669"/>
    <property type="project" value="InterPro"/>
</dbReference>
<dbReference type="Pfam" id="PF06969">
    <property type="entry name" value="HemN_C"/>
    <property type="match status" value="1"/>
</dbReference>